<keyword evidence="1" id="KW-0812">Transmembrane</keyword>
<feature type="transmembrane region" description="Helical" evidence="1">
    <location>
        <begin position="35"/>
        <end position="55"/>
    </location>
</feature>
<comment type="caution">
    <text evidence="2">The sequence shown here is derived from an EMBL/GenBank/DDBJ whole genome shotgun (WGS) entry which is preliminary data.</text>
</comment>
<evidence type="ECO:0000256" key="1">
    <source>
        <dbReference type="SAM" id="Phobius"/>
    </source>
</evidence>
<protein>
    <submittedName>
        <fullName evidence="2">Uncharacterized protein</fullName>
    </submittedName>
</protein>
<proteinExistence type="predicted"/>
<organism evidence="2 3">
    <name type="scientific">Kingella denitrificans ATCC 33394</name>
    <dbReference type="NCBI Taxonomy" id="888741"/>
    <lineage>
        <taxon>Bacteria</taxon>
        <taxon>Pseudomonadati</taxon>
        <taxon>Pseudomonadota</taxon>
        <taxon>Betaproteobacteria</taxon>
        <taxon>Neisseriales</taxon>
        <taxon>Neisseriaceae</taxon>
        <taxon>Kingella</taxon>
    </lineage>
</organism>
<reference evidence="2 3" key="1">
    <citation type="submission" date="2011-01" db="EMBL/GenBank/DDBJ databases">
        <authorList>
            <person name="Muzny D."/>
            <person name="Qin X."/>
            <person name="Deng J."/>
            <person name="Jiang H."/>
            <person name="Liu Y."/>
            <person name="Qu J."/>
            <person name="Song X.-Z."/>
            <person name="Zhang L."/>
            <person name="Thornton R."/>
            <person name="Coyle M."/>
            <person name="Francisco L."/>
            <person name="Jackson L."/>
            <person name="Javaid M."/>
            <person name="Korchina V."/>
            <person name="Kovar C."/>
            <person name="Mata R."/>
            <person name="Mathew T."/>
            <person name="Ngo R."/>
            <person name="Nguyen L."/>
            <person name="Nguyen N."/>
            <person name="Okwuonu G."/>
            <person name="Ongeri F."/>
            <person name="Pham C."/>
            <person name="Simmons D."/>
            <person name="Wilczek-Boney K."/>
            <person name="Hale W."/>
            <person name="Jakkamsetti A."/>
            <person name="Pham P."/>
            <person name="Ruth R."/>
            <person name="San Lucas F."/>
            <person name="Warren J."/>
            <person name="Zhang J."/>
            <person name="Zhao Z."/>
            <person name="Zhou C."/>
            <person name="Zhu D."/>
            <person name="Lee S."/>
            <person name="Bess C."/>
            <person name="Blankenburg K."/>
            <person name="Forbes L."/>
            <person name="Fu Q."/>
            <person name="Gubbala S."/>
            <person name="Hirani K."/>
            <person name="Jayaseelan J.C."/>
            <person name="Lara F."/>
            <person name="Munidasa M."/>
            <person name="Palculict T."/>
            <person name="Patil S."/>
            <person name="Pu L.-L."/>
            <person name="Saada N."/>
            <person name="Tang L."/>
            <person name="Weissenberger G."/>
            <person name="Zhu Y."/>
            <person name="Hemphill L."/>
            <person name="Shang Y."/>
            <person name="Youmans B."/>
            <person name="Ayvaz T."/>
            <person name="Ross M."/>
            <person name="Santibanez J."/>
            <person name="Aqrawi P."/>
            <person name="Gross S."/>
            <person name="Joshi V."/>
            <person name="Fowler G."/>
            <person name="Nazareth L."/>
            <person name="Reid J."/>
            <person name="Worley K."/>
            <person name="Petrosino J."/>
            <person name="Highlander S."/>
            <person name="Gibbs R."/>
        </authorList>
    </citation>
    <scope>NUCLEOTIDE SEQUENCE [LARGE SCALE GENOMIC DNA]</scope>
    <source>
        <strain evidence="2 3">ATCC 33394</strain>
    </source>
</reference>
<gene>
    <name evidence="2" type="ORF">HMPREF9098_0506</name>
</gene>
<feature type="transmembrane region" description="Helical" evidence="1">
    <location>
        <begin position="147"/>
        <end position="165"/>
    </location>
</feature>
<feature type="transmembrane region" description="Helical" evidence="1">
    <location>
        <begin position="6"/>
        <end position="23"/>
    </location>
</feature>
<keyword evidence="1" id="KW-0472">Membrane</keyword>
<dbReference type="STRING" id="888741.HMPREF9098_0506"/>
<evidence type="ECO:0000313" key="2">
    <source>
        <dbReference type="EMBL" id="EGC18357.1"/>
    </source>
</evidence>
<dbReference type="RefSeq" id="WP_003781574.1">
    <property type="nucleotide sequence ID" value="NZ_GL870929.1"/>
</dbReference>
<feature type="transmembrane region" description="Helical" evidence="1">
    <location>
        <begin position="186"/>
        <end position="205"/>
    </location>
</feature>
<evidence type="ECO:0000313" key="3">
    <source>
        <dbReference type="Proteomes" id="UP000004088"/>
    </source>
</evidence>
<sequence>MLLNLIFCLFLFGVYFIVLRIEFSLRKKIKFFLKFKWVSALGLLMVFVAPFLFIFSVKNSVIAANFFQNMYELFFQNLFLGFERILRKYQQSSGDIERVELLRAAMGYTIFYSLFVFREMLFSAIFFYKDLTLEIKDPVTGSHGKKFLLTLLLFFVAYTLFTGDYSSSCGRASICFGGNISYGSLVLEYSFDIFLIFCTFSLYLAQCMCNRT</sequence>
<name>F0EWL3_9NEIS</name>
<accession>F0EWL3</accession>
<dbReference type="Proteomes" id="UP000004088">
    <property type="component" value="Unassembled WGS sequence"/>
</dbReference>
<dbReference type="EMBL" id="AEWV01000006">
    <property type="protein sequence ID" value="EGC18357.1"/>
    <property type="molecule type" value="Genomic_DNA"/>
</dbReference>
<dbReference type="HOGENOM" id="CLU_1298405_0_0_4"/>
<keyword evidence="1" id="KW-1133">Transmembrane helix</keyword>
<keyword evidence="3" id="KW-1185">Reference proteome</keyword>
<dbReference type="AlphaFoldDB" id="F0EWL3"/>
<feature type="transmembrane region" description="Helical" evidence="1">
    <location>
        <begin position="101"/>
        <end position="127"/>
    </location>
</feature>